<dbReference type="Pfam" id="PF11239">
    <property type="entry name" value="DUF3040"/>
    <property type="match status" value="1"/>
</dbReference>
<keyword evidence="2" id="KW-1133">Transmembrane helix</keyword>
<gene>
    <name evidence="3" type="ORF">FB557_2763</name>
</gene>
<dbReference type="OrthoDB" id="5244024at2"/>
<reference evidence="3 4" key="1">
    <citation type="submission" date="2019-06" db="EMBL/GenBank/DDBJ databases">
        <title>Sequencing the genomes of 1000 actinobacteria strains.</title>
        <authorList>
            <person name="Klenk H.-P."/>
        </authorList>
    </citation>
    <scope>NUCLEOTIDE SEQUENCE [LARGE SCALE GENOMIC DNA]</scope>
    <source>
        <strain evidence="3 4">DSM 18935</strain>
    </source>
</reference>
<evidence type="ECO:0000256" key="1">
    <source>
        <dbReference type="SAM" id="MobiDB-lite"/>
    </source>
</evidence>
<protein>
    <submittedName>
        <fullName evidence="3">DUF3040 family protein</fullName>
    </submittedName>
</protein>
<keyword evidence="2" id="KW-0472">Membrane</keyword>
<accession>A0A560W6W7</accession>
<feature type="transmembrane region" description="Helical" evidence="2">
    <location>
        <begin position="43"/>
        <end position="61"/>
    </location>
</feature>
<dbReference type="AlphaFoldDB" id="A0A560W6W7"/>
<evidence type="ECO:0000313" key="4">
    <source>
        <dbReference type="Proteomes" id="UP000315628"/>
    </source>
</evidence>
<keyword evidence="2" id="KW-0812">Transmembrane</keyword>
<dbReference type="RefSeq" id="WP_144858167.1">
    <property type="nucleotide sequence ID" value="NZ_BAAAYT010000002.1"/>
</dbReference>
<evidence type="ECO:0000256" key="2">
    <source>
        <dbReference type="SAM" id="Phobius"/>
    </source>
</evidence>
<proteinExistence type="predicted"/>
<feature type="region of interest" description="Disordered" evidence="1">
    <location>
        <begin position="98"/>
        <end position="154"/>
    </location>
</feature>
<feature type="compositionally biased region" description="Basic and acidic residues" evidence="1">
    <location>
        <begin position="142"/>
        <end position="154"/>
    </location>
</feature>
<name>A0A560W6W7_9MICO</name>
<organism evidence="3 4">
    <name type="scientific">Marihabitans asiaticum</name>
    <dbReference type="NCBI Taxonomy" id="415218"/>
    <lineage>
        <taxon>Bacteria</taxon>
        <taxon>Bacillati</taxon>
        <taxon>Actinomycetota</taxon>
        <taxon>Actinomycetes</taxon>
        <taxon>Micrococcales</taxon>
        <taxon>Intrasporangiaceae</taxon>
        <taxon>Marihabitans</taxon>
    </lineage>
</organism>
<dbReference type="Proteomes" id="UP000315628">
    <property type="component" value="Unassembled WGS sequence"/>
</dbReference>
<comment type="caution">
    <text evidence="3">The sequence shown here is derived from an EMBL/GenBank/DDBJ whole genome shotgun (WGS) entry which is preliminary data.</text>
</comment>
<keyword evidence="4" id="KW-1185">Reference proteome</keyword>
<dbReference type="EMBL" id="VIUW01000005">
    <property type="protein sequence ID" value="TWD13362.1"/>
    <property type="molecule type" value="Genomic_DNA"/>
</dbReference>
<sequence length="154" mass="16827">MALSEREQQMLDQMEQALYAEDPRFASSMKGDGPTPEQRRRRVLGLVGVLAGVGLVFLGVITTMWVGVAGFAVIVASIAYMVASGSDEDQATLGVVGDDGSITSITTARPPRRRRRAKGGASAVPSRGAKRPQRSGTFMQRLEQRWDERRERGY</sequence>
<evidence type="ECO:0000313" key="3">
    <source>
        <dbReference type="EMBL" id="TWD13362.1"/>
    </source>
</evidence>
<dbReference type="InterPro" id="IPR021401">
    <property type="entry name" value="DUF3040"/>
</dbReference>